<sequence>MPNILPYPPQEVDTKLTKNTATPIPTYSQTTLPLSLLRRFCVVNPKRTYIADEIVKDRIVTGEGQKEKLRASSPNTRLKIKLCTSMAIEILSSIEIVQRSCKIRGKLTKKITIPFHKNNKLKAKTTWYIKKAERSVKRKLAVEAALYKGMVRKLATLKTFCASNNK</sequence>
<dbReference type="EMBL" id="LBYB01000008">
    <property type="protein sequence ID" value="KKR41652.1"/>
    <property type="molecule type" value="Genomic_DNA"/>
</dbReference>
<name>A0A0G0TUT4_9BACT</name>
<gene>
    <name evidence="1" type="ORF">UT77_C0008G0024</name>
</gene>
<evidence type="ECO:0000313" key="2">
    <source>
        <dbReference type="Proteomes" id="UP000034881"/>
    </source>
</evidence>
<dbReference type="Proteomes" id="UP000034881">
    <property type="component" value="Unassembled WGS sequence"/>
</dbReference>
<reference evidence="1 2" key="1">
    <citation type="journal article" date="2015" name="Nature">
        <title>rRNA introns, odd ribosomes, and small enigmatic genomes across a large radiation of phyla.</title>
        <authorList>
            <person name="Brown C.T."/>
            <person name="Hug L.A."/>
            <person name="Thomas B.C."/>
            <person name="Sharon I."/>
            <person name="Castelle C.J."/>
            <person name="Singh A."/>
            <person name="Wilkins M.J."/>
            <person name="Williams K.H."/>
            <person name="Banfield J.F."/>
        </authorList>
    </citation>
    <scope>NUCLEOTIDE SEQUENCE [LARGE SCALE GENOMIC DNA]</scope>
</reference>
<proteinExistence type="predicted"/>
<accession>A0A0G0TUT4</accession>
<dbReference type="AlphaFoldDB" id="A0A0G0TUT4"/>
<comment type="caution">
    <text evidence="1">The sequence shown here is derived from an EMBL/GenBank/DDBJ whole genome shotgun (WGS) entry which is preliminary data.</text>
</comment>
<evidence type="ECO:0000313" key="1">
    <source>
        <dbReference type="EMBL" id="KKR41652.1"/>
    </source>
</evidence>
<organism evidence="1 2">
    <name type="scientific">Candidatus Daviesbacteria bacterium GW2011_GWC2_40_12</name>
    <dbReference type="NCBI Taxonomy" id="1618431"/>
    <lineage>
        <taxon>Bacteria</taxon>
        <taxon>Candidatus Daviesiibacteriota</taxon>
    </lineage>
</organism>
<protein>
    <submittedName>
        <fullName evidence="1">Uncharacterized protein</fullName>
    </submittedName>
</protein>